<accession>A0ABQ9I1Z7</accession>
<reference evidence="1 2" key="1">
    <citation type="submission" date="2023-02" db="EMBL/GenBank/DDBJ databases">
        <title>LHISI_Scaffold_Assembly.</title>
        <authorList>
            <person name="Stuart O.P."/>
            <person name="Cleave R."/>
            <person name="Magrath M.J.L."/>
            <person name="Mikheyev A.S."/>
        </authorList>
    </citation>
    <scope>NUCLEOTIDE SEQUENCE [LARGE SCALE GENOMIC DNA]</scope>
    <source>
        <strain evidence="1">Daus_M_001</strain>
        <tissue evidence="1">Leg muscle</tissue>
    </source>
</reference>
<dbReference type="EMBL" id="JARBHB010000003">
    <property type="protein sequence ID" value="KAJ8890658.1"/>
    <property type="molecule type" value="Genomic_DNA"/>
</dbReference>
<protein>
    <submittedName>
        <fullName evidence="1">Uncharacterized protein</fullName>
    </submittedName>
</protein>
<evidence type="ECO:0000313" key="2">
    <source>
        <dbReference type="Proteomes" id="UP001159363"/>
    </source>
</evidence>
<gene>
    <name evidence="1" type="ORF">PR048_010167</name>
</gene>
<dbReference type="PANTHER" id="PTHR11439">
    <property type="entry name" value="GAG-POL-RELATED RETROTRANSPOSON"/>
    <property type="match status" value="1"/>
</dbReference>
<dbReference type="PANTHER" id="PTHR11439:SF483">
    <property type="entry name" value="PEPTIDE SYNTHASE GLIP-LIKE, PUTATIVE (AFU_ORTHOLOGUE AFUA_3G12920)-RELATED"/>
    <property type="match status" value="1"/>
</dbReference>
<name>A0ABQ9I1Z7_9NEOP</name>
<evidence type="ECO:0000313" key="1">
    <source>
        <dbReference type="EMBL" id="KAJ8890658.1"/>
    </source>
</evidence>
<dbReference type="Proteomes" id="UP001159363">
    <property type="component" value="Chromosome 3"/>
</dbReference>
<keyword evidence="2" id="KW-1185">Reference proteome</keyword>
<comment type="caution">
    <text evidence="1">The sequence shown here is derived from an EMBL/GenBank/DDBJ whole genome shotgun (WGS) entry which is preliminary data.</text>
</comment>
<organism evidence="1 2">
    <name type="scientific">Dryococelus australis</name>
    <dbReference type="NCBI Taxonomy" id="614101"/>
    <lineage>
        <taxon>Eukaryota</taxon>
        <taxon>Metazoa</taxon>
        <taxon>Ecdysozoa</taxon>
        <taxon>Arthropoda</taxon>
        <taxon>Hexapoda</taxon>
        <taxon>Insecta</taxon>
        <taxon>Pterygota</taxon>
        <taxon>Neoptera</taxon>
        <taxon>Polyneoptera</taxon>
        <taxon>Phasmatodea</taxon>
        <taxon>Verophasmatodea</taxon>
        <taxon>Anareolatae</taxon>
        <taxon>Phasmatidae</taxon>
        <taxon>Eurycanthinae</taxon>
        <taxon>Dryococelus</taxon>
    </lineage>
</organism>
<dbReference type="CDD" id="cd09272">
    <property type="entry name" value="RNase_HI_RT_Ty1"/>
    <property type="match status" value="1"/>
</dbReference>
<proteinExistence type="predicted"/>
<sequence>MYLSNKTRPDIAYTVNCCSKSVEKPTEEDIISIKRVLRYLRGTENLGIRFGGSSPMEEMVGFCDGDFAGDPQSRSITGYLIYYCGGPISWCAKKQPVIALSTTEAEYIEAAECTKKLMYLKAVLEDILGKEATARLHMDNSSALSLMKNGVLNRRSKYIDVQFHYIHEKVSTLLPSDRQNADIFTKLLKHS</sequence>